<gene>
    <name evidence="1" type="ORF">HUT05_29095</name>
</gene>
<sequence length="98" mass="10991">MNDWQYGRIIILPPTDFRAFRRSFSILPAHPFPRPGGTAIRQGEHCADKVKINNLIQARSGSIHSFFAHRSDSSVKSNIPHIGKTPDGTWLAMARCYG</sequence>
<dbReference type="Proteomes" id="UP000509418">
    <property type="component" value="Chromosome"/>
</dbReference>
<protein>
    <submittedName>
        <fullName evidence="1">Uncharacterized protein</fullName>
    </submittedName>
</protein>
<evidence type="ECO:0000313" key="2">
    <source>
        <dbReference type="Proteomes" id="UP000509418"/>
    </source>
</evidence>
<dbReference type="EMBL" id="CP056041">
    <property type="protein sequence ID" value="QKZ21048.1"/>
    <property type="molecule type" value="Genomic_DNA"/>
</dbReference>
<organism evidence="1 2">
    <name type="scientific">Streptomyces chartreusis</name>
    <dbReference type="NCBI Taxonomy" id="1969"/>
    <lineage>
        <taxon>Bacteria</taxon>
        <taxon>Bacillati</taxon>
        <taxon>Actinomycetota</taxon>
        <taxon>Actinomycetes</taxon>
        <taxon>Kitasatosporales</taxon>
        <taxon>Streptomycetaceae</taxon>
        <taxon>Streptomyces</taxon>
    </lineage>
</organism>
<dbReference type="RefSeq" id="WP_176576824.1">
    <property type="nucleotide sequence ID" value="NZ_CP056041.1"/>
</dbReference>
<dbReference type="AlphaFoldDB" id="A0A7H8TDF3"/>
<proteinExistence type="predicted"/>
<name>A0A7H8TDF3_STRCX</name>
<evidence type="ECO:0000313" key="1">
    <source>
        <dbReference type="EMBL" id="QKZ21048.1"/>
    </source>
</evidence>
<reference evidence="1 2" key="1">
    <citation type="submission" date="2020-06" db="EMBL/GenBank/DDBJ databases">
        <title>Genome mining for natural products.</title>
        <authorList>
            <person name="Zhang B."/>
            <person name="Shi J."/>
            <person name="Ge H."/>
        </authorList>
    </citation>
    <scope>NUCLEOTIDE SEQUENCE [LARGE SCALE GENOMIC DNA]</scope>
    <source>
        <strain evidence="1 2">NA02069</strain>
    </source>
</reference>
<accession>A0A7H8TDF3</accession>
<keyword evidence="2" id="KW-1185">Reference proteome</keyword>